<reference evidence="3" key="1">
    <citation type="submission" date="2016-11" db="EMBL/GenBank/DDBJ databases">
        <authorList>
            <person name="Shukria A."/>
            <person name="Stevens D.C."/>
        </authorList>
    </citation>
    <scope>NUCLEOTIDE SEQUENCE [LARGE SCALE GENOMIC DNA]</scope>
    <source>
        <strain evidence="3">Cbfe23</strain>
    </source>
</reference>
<evidence type="ECO:0000313" key="3">
    <source>
        <dbReference type="Proteomes" id="UP000182229"/>
    </source>
</evidence>
<feature type="domain" description="Ricin B lectin" evidence="1">
    <location>
        <begin position="429"/>
        <end position="564"/>
    </location>
</feature>
<evidence type="ECO:0000313" key="2">
    <source>
        <dbReference type="EMBL" id="OJH42858.1"/>
    </source>
</evidence>
<accession>A0A1L9BL30</accession>
<comment type="caution">
    <text evidence="2">The sequence shown here is derived from an EMBL/GenBank/DDBJ whole genome shotgun (WGS) entry which is preliminary data.</text>
</comment>
<reference evidence="2 3" key="2">
    <citation type="submission" date="2016-12" db="EMBL/GenBank/DDBJ databases">
        <title>Draft Genome Sequence of Cystobacter ferrugineus Strain Cbfe23.</title>
        <authorList>
            <person name="Akbar S."/>
            <person name="Dowd S.E."/>
            <person name="Stevens D.C."/>
        </authorList>
    </citation>
    <scope>NUCLEOTIDE SEQUENCE [LARGE SCALE GENOMIC DNA]</scope>
    <source>
        <strain evidence="2 3">Cbfe23</strain>
    </source>
</reference>
<gene>
    <name evidence="2" type="ORF">BON30_01635</name>
</gene>
<dbReference type="SMART" id="SM00458">
    <property type="entry name" value="RICIN"/>
    <property type="match status" value="1"/>
</dbReference>
<sequence>MLTFILAAEPQLLGVPTADARGTYFHTEIHPPHWMPWTTDGAPAIESGPAFLTHGLRCSGRYCDNVSLLNVESGYTQTNSWWTDSFSEEGAHEQVCGNNGFVTGIGCSGDYCDSIALRCSQIDNGGVRSNCYWTESISEESGGTFVAPESMYLAGARCWDRYCDNKQLYLCQADNGGPSFDPSAMAARYAPRLRFDQETTTGSGEQNKCFPSDAATYFEQRAQGASPVSLCNKDYSTIRNNQVPAYYIATQVGTNTVLIRYWYFYAWQSTCFASSGSHAADWESVAVLVVNGRLSRVAFYQHGGWYSREAGSFELVDGTHPIGYVGKNAHGTYHDSGGSGGCLYFEDFRNPGGNDYHMDTWNNLVPLTRGGNSPAWMNCTGSGCFDGIGHPIEQTGDLRSMRGCAKDGCGRSSLGENMPFQNDPAGTDHTAIYIQHSGKVIDVPGASTSDGVQLTQFSNWGVDNQRWLLESTGDGYFTLRARHSGKCMDVAGASMTAGTNVVQHSCNGGDNQRFRLLPYGNEYFAIQAKHSNQCLDIAGGSMDDGGFLIQWPCSWTTNESFRFAP</sequence>
<proteinExistence type="predicted"/>
<organism evidence="2 3">
    <name type="scientific">Cystobacter ferrugineus</name>
    <dbReference type="NCBI Taxonomy" id="83449"/>
    <lineage>
        <taxon>Bacteria</taxon>
        <taxon>Pseudomonadati</taxon>
        <taxon>Myxococcota</taxon>
        <taxon>Myxococcia</taxon>
        <taxon>Myxococcales</taxon>
        <taxon>Cystobacterineae</taxon>
        <taxon>Archangiaceae</taxon>
        <taxon>Cystobacter</taxon>
    </lineage>
</organism>
<name>A0A1L9BL30_9BACT</name>
<dbReference type="Proteomes" id="UP000182229">
    <property type="component" value="Unassembled WGS sequence"/>
</dbReference>
<protein>
    <recommendedName>
        <fullName evidence="1">Ricin B lectin domain-containing protein</fullName>
    </recommendedName>
</protein>
<dbReference type="InterPro" id="IPR000772">
    <property type="entry name" value="Ricin_B_lectin"/>
</dbReference>
<dbReference type="InterPro" id="IPR035992">
    <property type="entry name" value="Ricin_B-like_lectins"/>
</dbReference>
<evidence type="ECO:0000259" key="1">
    <source>
        <dbReference type="SMART" id="SM00458"/>
    </source>
</evidence>
<dbReference type="SUPFAM" id="SSF50370">
    <property type="entry name" value="Ricin B-like lectins"/>
    <property type="match status" value="1"/>
</dbReference>
<dbReference type="EMBL" id="MPIN01000001">
    <property type="protein sequence ID" value="OJH42858.1"/>
    <property type="molecule type" value="Genomic_DNA"/>
</dbReference>
<dbReference type="AlphaFoldDB" id="A0A1L9BL30"/>
<dbReference type="PROSITE" id="PS50231">
    <property type="entry name" value="RICIN_B_LECTIN"/>
    <property type="match status" value="1"/>
</dbReference>
<dbReference type="CDD" id="cd00161">
    <property type="entry name" value="beta-trefoil_Ricin-like"/>
    <property type="match status" value="1"/>
</dbReference>
<dbReference type="STRING" id="83449.BON30_01635"/>
<dbReference type="Pfam" id="PF14200">
    <property type="entry name" value="RicinB_lectin_2"/>
    <property type="match status" value="1"/>
</dbReference>
<dbReference type="Gene3D" id="2.80.10.50">
    <property type="match status" value="2"/>
</dbReference>
<keyword evidence="3" id="KW-1185">Reference proteome</keyword>